<dbReference type="Proteomes" id="UP000019109">
    <property type="component" value="Unassembled WGS sequence"/>
</dbReference>
<sequence length="281" mass="31255">MDEKRLNELRKYSTIIRRHIIEAVYNAKSGHPGGSLSSADIMTVLYFNEMRVDPKNPAWEDRDRFVLSKGHCSPALYAALAEKGFFPVEELSKFRHIDSFLEGHPSMRYVPGVDMSTGSLGQGISAAVGMAIAGKLDKKDYYVYAMLGDGEIQEGQVWEALMAASHYKLNNLIAFLDYNHLQIDGNITEVMSPEPVIDKIRAFGWNVITIDGHDFMQISNAVCEAKKSKDKPTMIIAETIKGKGVSFMENKADWHGSPPNKEQRDQAIAELDAILAGLEGE</sequence>
<keyword evidence="5" id="KW-0786">Thiamine pyrophosphate</keyword>
<evidence type="ECO:0000256" key="3">
    <source>
        <dbReference type="ARBA" id="ARBA00022679"/>
    </source>
</evidence>
<dbReference type="Gene3D" id="3.40.50.970">
    <property type="match status" value="1"/>
</dbReference>
<keyword evidence="3" id="KW-0808">Transferase</keyword>
<dbReference type="PANTHER" id="PTHR47514">
    <property type="entry name" value="TRANSKETOLASE N-TERMINAL SECTION-RELATED"/>
    <property type="match status" value="1"/>
</dbReference>
<dbReference type="AlphaFoldDB" id="W4V2K3"/>
<comment type="cofactor">
    <cofactor evidence="1">
        <name>thiamine diphosphate</name>
        <dbReference type="ChEBI" id="CHEBI:58937"/>
    </cofactor>
</comment>
<evidence type="ECO:0000259" key="6">
    <source>
        <dbReference type="Pfam" id="PF00456"/>
    </source>
</evidence>
<accession>W4V2K3</accession>
<evidence type="ECO:0000256" key="2">
    <source>
        <dbReference type="ARBA" id="ARBA00007131"/>
    </source>
</evidence>
<dbReference type="CDD" id="cd02012">
    <property type="entry name" value="TPP_TK"/>
    <property type="match status" value="1"/>
</dbReference>
<protein>
    <submittedName>
        <fullName evidence="7">Transketolase</fullName>
    </submittedName>
</protein>
<evidence type="ECO:0000313" key="7">
    <source>
        <dbReference type="EMBL" id="GAE87372.1"/>
    </source>
</evidence>
<keyword evidence="8" id="KW-1185">Reference proteome</keyword>
<name>W4V2K3_9FIRM</name>
<dbReference type="GO" id="GO:0016740">
    <property type="term" value="F:transferase activity"/>
    <property type="evidence" value="ECO:0007669"/>
    <property type="project" value="UniProtKB-KW"/>
</dbReference>
<dbReference type="PROSITE" id="PS00801">
    <property type="entry name" value="TRANSKETOLASE_1"/>
    <property type="match status" value="1"/>
</dbReference>
<dbReference type="GO" id="GO:0046872">
    <property type="term" value="F:metal ion binding"/>
    <property type="evidence" value="ECO:0007669"/>
    <property type="project" value="UniProtKB-KW"/>
</dbReference>
<organism evidence="7 8">
    <name type="scientific">Acetivibrio straminisolvens JCM 21531</name>
    <dbReference type="NCBI Taxonomy" id="1294263"/>
    <lineage>
        <taxon>Bacteria</taxon>
        <taxon>Bacillati</taxon>
        <taxon>Bacillota</taxon>
        <taxon>Clostridia</taxon>
        <taxon>Eubacteriales</taxon>
        <taxon>Oscillospiraceae</taxon>
        <taxon>Acetivibrio</taxon>
    </lineage>
</organism>
<dbReference type="STRING" id="1294263.JCM21531_735"/>
<comment type="similarity">
    <text evidence="2">Belongs to the transketolase family.</text>
</comment>
<dbReference type="OrthoDB" id="8732661at2"/>
<dbReference type="EMBL" id="BAVR01000006">
    <property type="protein sequence ID" value="GAE87372.1"/>
    <property type="molecule type" value="Genomic_DNA"/>
</dbReference>
<gene>
    <name evidence="7" type="ORF">JCM21531_735</name>
</gene>
<keyword evidence="4" id="KW-0479">Metal-binding</keyword>
<evidence type="ECO:0000256" key="4">
    <source>
        <dbReference type="ARBA" id="ARBA00022723"/>
    </source>
</evidence>
<comment type="caution">
    <text evidence="7">The sequence shown here is derived from an EMBL/GenBank/DDBJ whole genome shotgun (WGS) entry which is preliminary data.</text>
</comment>
<dbReference type="SUPFAM" id="SSF52518">
    <property type="entry name" value="Thiamin diphosphate-binding fold (THDP-binding)"/>
    <property type="match status" value="1"/>
</dbReference>
<dbReference type="InterPro" id="IPR049557">
    <property type="entry name" value="Transketolase_CS"/>
</dbReference>
<proteinExistence type="inferred from homology"/>
<dbReference type="InterPro" id="IPR029061">
    <property type="entry name" value="THDP-binding"/>
</dbReference>
<dbReference type="InterPro" id="IPR005474">
    <property type="entry name" value="Transketolase_N"/>
</dbReference>
<evidence type="ECO:0000313" key="8">
    <source>
        <dbReference type="Proteomes" id="UP000019109"/>
    </source>
</evidence>
<feature type="domain" description="Transketolase N-terminal" evidence="6">
    <location>
        <begin position="14"/>
        <end position="263"/>
    </location>
</feature>
<evidence type="ECO:0000256" key="1">
    <source>
        <dbReference type="ARBA" id="ARBA00001964"/>
    </source>
</evidence>
<dbReference type="Pfam" id="PF00456">
    <property type="entry name" value="Transketolase_N"/>
    <property type="match status" value="1"/>
</dbReference>
<dbReference type="RefSeq" id="WP_038287174.1">
    <property type="nucleotide sequence ID" value="NZ_BAVR01000006.1"/>
</dbReference>
<evidence type="ECO:0000256" key="5">
    <source>
        <dbReference type="ARBA" id="ARBA00023052"/>
    </source>
</evidence>
<dbReference type="PANTHER" id="PTHR47514:SF1">
    <property type="entry name" value="TRANSKETOLASE N-TERMINAL SECTION-RELATED"/>
    <property type="match status" value="1"/>
</dbReference>
<reference evidence="7" key="1">
    <citation type="journal article" date="2014" name="Genome Announc.">
        <title>Draft Genome Sequence of Clostridium straminisolvens Strain JCM 21531T, Isolated from a Cellulose-Degrading Bacterial Community.</title>
        <authorList>
            <person name="Yuki M."/>
            <person name="Oshima K."/>
            <person name="Suda W."/>
            <person name="Sakamoto M."/>
            <person name="Kitamura K."/>
            <person name="Iida T."/>
            <person name="Hattori M."/>
            <person name="Ohkuma M."/>
        </authorList>
    </citation>
    <scope>NUCLEOTIDE SEQUENCE [LARGE SCALE GENOMIC DNA]</scope>
    <source>
        <strain evidence="7">JCM 21531</strain>
    </source>
</reference>